<dbReference type="SMR" id="A0A482WFR4"/>
<evidence type="ECO:0000259" key="6">
    <source>
        <dbReference type="PROSITE" id="PS50188"/>
    </source>
</evidence>
<dbReference type="Pfam" id="PF02037">
    <property type="entry name" value="SAP"/>
    <property type="match status" value="1"/>
</dbReference>
<dbReference type="InterPro" id="IPR003877">
    <property type="entry name" value="SPRY_dom"/>
</dbReference>
<gene>
    <name evidence="8" type="ORF">LSTR_LSTR003985</name>
</gene>
<dbReference type="STRING" id="195883.A0A482WFR4"/>
<keyword evidence="9" id="KW-1185">Reference proteome</keyword>
<feature type="compositionally biased region" description="Basic and acidic residues" evidence="5">
    <location>
        <begin position="124"/>
        <end position="140"/>
    </location>
</feature>
<dbReference type="AlphaFoldDB" id="A0A482WFR4"/>
<dbReference type="EMBL" id="QKKF02037473">
    <property type="protein sequence ID" value="RZF32122.1"/>
    <property type="molecule type" value="Genomic_DNA"/>
</dbReference>
<feature type="compositionally biased region" description="Basic and acidic residues" evidence="5">
    <location>
        <begin position="73"/>
        <end position="92"/>
    </location>
</feature>
<dbReference type="PANTHER" id="PTHR12381">
    <property type="entry name" value="HETEROGENEOUS NUCLEAR RIBONUCLEOPROTEIN U FAMILY MEMBER"/>
    <property type="match status" value="1"/>
</dbReference>
<dbReference type="FunCoup" id="A0A482WFR4">
    <property type="interactions" value="1644"/>
</dbReference>
<dbReference type="PROSITE" id="PS50188">
    <property type="entry name" value="B302_SPRY"/>
    <property type="match status" value="1"/>
</dbReference>
<feature type="compositionally biased region" description="Basic and acidic residues" evidence="5">
    <location>
        <begin position="664"/>
        <end position="673"/>
    </location>
</feature>
<evidence type="ECO:0008006" key="10">
    <source>
        <dbReference type="Google" id="ProtNLM"/>
    </source>
</evidence>
<keyword evidence="3" id="KW-0597">Phosphoprotein</keyword>
<evidence type="ECO:0000256" key="4">
    <source>
        <dbReference type="ARBA" id="ARBA00023242"/>
    </source>
</evidence>
<dbReference type="GO" id="GO:0003723">
    <property type="term" value="F:RNA binding"/>
    <property type="evidence" value="ECO:0007669"/>
    <property type="project" value="TreeGrafter"/>
</dbReference>
<feature type="region of interest" description="Disordered" evidence="5">
    <location>
        <begin position="623"/>
        <end position="902"/>
    </location>
</feature>
<feature type="compositionally biased region" description="Basic and acidic residues" evidence="5">
    <location>
        <begin position="199"/>
        <end position="208"/>
    </location>
</feature>
<feature type="region of interest" description="Disordered" evidence="5">
    <location>
        <begin position="39"/>
        <end position="227"/>
    </location>
</feature>
<proteinExistence type="predicted"/>
<evidence type="ECO:0000256" key="5">
    <source>
        <dbReference type="SAM" id="MobiDB-lite"/>
    </source>
</evidence>
<dbReference type="Gene3D" id="3.40.50.300">
    <property type="entry name" value="P-loop containing nucleotide triphosphate hydrolases"/>
    <property type="match status" value="1"/>
</dbReference>
<dbReference type="InParanoid" id="A0A482WFR4"/>
<dbReference type="InterPro" id="IPR036361">
    <property type="entry name" value="SAP_dom_sf"/>
</dbReference>
<feature type="compositionally biased region" description="Polar residues" evidence="5">
    <location>
        <begin position="45"/>
        <end position="56"/>
    </location>
</feature>
<dbReference type="OrthoDB" id="445357at2759"/>
<dbReference type="PROSITE" id="PS50800">
    <property type="entry name" value="SAP"/>
    <property type="match status" value="1"/>
</dbReference>
<evidence type="ECO:0000256" key="1">
    <source>
        <dbReference type="ARBA" id="ARBA00004123"/>
    </source>
</evidence>
<evidence type="ECO:0000313" key="9">
    <source>
        <dbReference type="Proteomes" id="UP000291343"/>
    </source>
</evidence>
<feature type="compositionally biased region" description="Low complexity" evidence="5">
    <location>
        <begin position="812"/>
        <end position="823"/>
    </location>
</feature>
<evidence type="ECO:0000313" key="8">
    <source>
        <dbReference type="EMBL" id="RZF32122.1"/>
    </source>
</evidence>
<comment type="caution">
    <text evidence="8">The sequence shown here is derived from an EMBL/GenBank/DDBJ whole genome shotgun (WGS) entry which is preliminary data.</text>
</comment>
<dbReference type="InterPro" id="IPR001870">
    <property type="entry name" value="B30.2/SPRY"/>
</dbReference>
<protein>
    <recommendedName>
        <fullName evidence="10">SAP domain-containing protein</fullName>
    </recommendedName>
</protein>
<dbReference type="Proteomes" id="UP000291343">
    <property type="component" value="Unassembled WGS sequence"/>
</dbReference>
<feature type="compositionally biased region" description="Pro residues" evidence="5">
    <location>
        <begin position="680"/>
        <end position="689"/>
    </location>
</feature>
<dbReference type="Gene3D" id="2.60.120.920">
    <property type="match status" value="1"/>
</dbReference>
<evidence type="ECO:0000256" key="3">
    <source>
        <dbReference type="ARBA" id="ARBA00022553"/>
    </source>
</evidence>
<dbReference type="InterPro" id="IPR027417">
    <property type="entry name" value="P-loop_NTPase"/>
</dbReference>
<feature type="compositionally biased region" description="Acidic residues" evidence="5">
    <location>
        <begin position="97"/>
        <end position="123"/>
    </location>
</feature>
<keyword evidence="4" id="KW-0539">Nucleus</keyword>
<dbReference type="InterPro" id="IPR013320">
    <property type="entry name" value="ConA-like_dom_sf"/>
</dbReference>
<dbReference type="SMART" id="SM00449">
    <property type="entry name" value="SPRY"/>
    <property type="match status" value="1"/>
</dbReference>
<feature type="domain" description="SAP" evidence="7">
    <location>
        <begin position="5"/>
        <end position="39"/>
    </location>
</feature>
<dbReference type="PANTHER" id="PTHR12381:SF56">
    <property type="entry name" value="B30.2_SPRY DOMAIN-CONTAINING PROTEIN-RELATED"/>
    <property type="match status" value="1"/>
</dbReference>
<evidence type="ECO:0000256" key="2">
    <source>
        <dbReference type="ARBA" id="ARBA00022481"/>
    </source>
</evidence>
<feature type="compositionally biased region" description="Basic and acidic residues" evidence="5">
    <location>
        <begin position="157"/>
        <end position="192"/>
    </location>
</feature>
<dbReference type="InterPro" id="IPR043136">
    <property type="entry name" value="B30.2/SPRY_sf"/>
</dbReference>
<dbReference type="GO" id="GO:0000380">
    <property type="term" value="P:alternative mRNA splicing, via spliceosome"/>
    <property type="evidence" value="ECO:0007669"/>
    <property type="project" value="TreeGrafter"/>
</dbReference>
<dbReference type="SUPFAM" id="SSF49899">
    <property type="entry name" value="Concanavalin A-like lectins/glucanases"/>
    <property type="match status" value="1"/>
</dbReference>
<dbReference type="GO" id="GO:0005634">
    <property type="term" value="C:nucleus"/>
    <property type="evidence" value="ECO:0007669"/>
    <property type="project" value="UniProtKB-SubCell"/>
</dbReference>
<dbReference type="SUPFAM" id="SSF52540">
    <property type="entry name" value="P-loop containing nucleoside triphosphate hydrolases"/>
    <property type="match status" value="1"/>
</dbReference>
<feature type="compositionally biased region" description="Gly residues" evidence="5">
    <location>
        <begin position="649"/>
        <end position="660"/>
    </location>
</feature>
<reference evidence="8 9" key="1">
    <citation type="journal article" date="2017" name="Gigascience">
        <title>Genome sequence of the small brown planthopper, Laodelphax striatellus.</title>
        <authorList>
            <person name="Zhu J."/>
            <person name="Jiang F."/>
            <person name="Wang X."/>
            <person name="Yang P."/>
            <person name="Bao Y."/>
            <person name="Zhao W."/>
            <person name="Wang W."/>
            <person name="Lu H."/>
            <person name="Wang Q."/>
            <person name="Cui N."/>
            <person name="Li J."/>
            <person name="Chen X."/>
            <person name="Luo L."/>
            <person name="Yu J."/>
            <person name="Kang L."/>
            <person name="Cui F."/>
        </authorList>
    </citation>
    <scope>NUCLEOTIDE SEQUENCE [LARGE SCALE GENOMIC DNA]</scope>
    <source>
        <strain evidence="8">Lst14</strain>
    </source>
</reference>
<dbReference type="SMART" id="SM00513">
    <property type="entry name" value="SAP"/>
    <property type="match status" value="1"/>
</dbReference>
<name>A0A482WFR4_LAOST</name>
<comment type="subcellular location">
    <subcellularLocation>
        <location evidence="1">Nucleus</location>
    </subcellularLocation>
</comment>
<keyword evidence="2" id="KW-0488">Methylation</keyword>
<sequence>MDTDLTKLTVVKLRHELSARGLDTKGVKAVLVDRLREALEEENGQESQNTTVNTTGKLEESQIEEEEAVDETEQVKQEPESRQEDDYEERGGGETGGAEEEDYRQDQQFSEDQEEQSQEPMEQEDVKPDVSEFSQDKPGYEDEAEVSIKQEPGLNDEASKQDDGKQGFEAEVKQEDANEAQSDVKEEKQEQRSRKRKRSESPERDQKRSSNAQTPPAIPKTPREMEPDFDPTAVLLSWYDSDLNFVIEKDNFTKGSSMYKEGLDGFEYIWAGARATYGFISGKVCFEVKITEDLKVTIEDEPNPNVLRIGWSVCTTSMQLGEEPLSYGYGGTGKISTNCNFKSYGTPFVVGDVVTAYLDFESNPGKFDISFAVNGKHMGSAYLVNSSELGGKALFPHFLSKNVAFEVNFGQQAEPWFPKPEDFTWAAQVALESRILGPTRPEKKSDCEAIMMCGLPGCGKTVWASEYAAKNPDKYYNILGTNNLIDKMKVMGLPRKRNYAGRWDVLIDKSMKCLNKLLTEASLRRRNYIIDQTNVYPSAQKRKMKSFEGFNRRAVVIVPTDEEFKRRVDKREAEEGKDVPDSAVLEMKANFRLPEKGDIFKEVEFVELDEAEAQKLVDRYNKEGRDAGYGPQVSQFKRFKPNDRSPFRGGTGPMGGGGGFRGRRGFEPRRDSRFSNGKPPFRPGGPPPNMMRDRPPRPPPSGGGWQGGRGGGGSDRGSSGGGWGRDRRWDGNQGMERGGFRGRGSERGSLGGWRGGGGGGRGGGRDSYGGDRRGGPPQGNGSGFDRNRGGPPPHQMNQRNQRDMKPGQMNKPVAAQQPPAAGVAVGGSQGGQWGGYASQQMGNQANNWANWNQQQQQQQGYSQGWNQNYQQQQAYGQGYGQPAQAQQQGYNQGYNSGNNPYGNWQQQYYNQQQYGQGWSQGWQGYGYGVYGNTAVQQGTQQAPAAPATTK</sequence>
<dbReference type="CDD" id="cd12884">
    <property type="entry name" value="SPRY_hnRNP"/>
    <property type="match status" value="1"/>
</dbReference>
<feature type="compositionally biased region" description="Low complexity" evidence="5">
    <location>
        <begin position="835"/>
        <end position="902"/>
    </location>
</feature>
<feature type="compositionally biased region" description="Acidic residues" evidence="5">
    <location>
        <begin position="61"/>
        <end position="72"/>
    </location>
</feature>
<feature type="compositionally biased region" description="Gly residues" evidence="5">
    <location>
        <begin position="824"/>
        <end position="834"/>
    </location>
</feature>
<feature type="domain" description="B30.2/SPRY" evidence="6">
    <location>
        <begin position="214"/>
        <end position="414"/>
    </location>
</feature>
<dbReference type="InterPro" id="IPR003034">
    <property type="entry name" value="SAP_dom"/>
</dbReference>
<dbReference type="SUPFAM" id="SSF68906">
    <property type="entry name" value="SAP domain"/>
    <property type="match status" value="1"/>
</dbReference>
<evidence type="ECO:0000259" key="7">
    <source>
        <dbReference type="PROSITE" id="PS50800"/>
    </source>
</evidence>
<dbReference type="Gene3D" id="1.10.720.30">
    <property type="entry name" value="SAP domain"/>
    <property type="match status" value="1"/>
</dbReference>
<dbReference type="InterPro" id="IPR035778">
    <property type="entry name" value="SPRY_hnRNP_U"/>
</dbReference>
<accession>A0A482WFR4</accession>
<organism evidence="8 9">
    <name type="scientific">Laodelphax striatellus</name>
    <name type="common">Small brown planthopper</name>
    <name type="synonym">Delphax striatella</name>
    <dbReference type="NCBI Taxonomy" id="195883"/>
    <lineage>
        <taxon>Eukaryota</taxon>
        <taxon>Metazoa</taxon>
        <taxon>Ecdysozoa</taxon>
        <taxon>Arthropoda</taxon>
        <taxon>Hexapoda</taxon>
        <taxon>Insecta</taxon>
        <taxon>Pterygota</taxon>
        <taxon>Neoptera</taxon>
        <taxon>Paraneoptera</taxon>
        <taxon>Hemiptera</taxon>
        <taxon>Auchenorrhyncha</taxon>
        <taxon>Fulgoroidea</taxon>
        <taxon>Delphacidae</taxon>
        <taxon>Criomorphinae</taxon>
        <taxon>Laodelphax</taxon>
    </lineage>
</organism>
<dbReference type="Pfam" id="PF13671">
    <property type="entry name" value="AAA_33"/>
    <property type="match status" value="1"/>
</dbReference>
<dbReference type="FunFam" id="3.40.50.300:FF:000355">
    <property type="entry name" value="Heterogeneous nuclear ribonucleoprotein U-like 1, isoform CRA_a"/>
    <property type="match status" value="1"/>
</dbReference>
<feature type="compositionally biased region" description="Gly residues" evidence="5">
    <location>
        <begin position="749"/>
        <end position="767"/>
    </location>
</feature>
<feature type="compositionally biased region" description="Gly residues" evidence="5">
    <location>
        <begin position="702"/>
        <end position="723"/>
    </location>
</feature>